<gene>
    <name evidence="2" type="ORF">DSM19430T_07140</name>
</gene>
<evidence type="ECO:0000313" key="2">
    <source>
        <dbReference type="EMBL" id="GFM36030.1"/>
    </source>
</evidence>
<proteinExistence type="predicted"/>
<dbReference type="Proteomes" id="UP000503820">
    <property type="component" value="Unassembled WGS sequence"/>
</dbReference>
<comment type="caution">
    <text evidence="2">The sequence shown here is derived from an EMBL/GenBank/DDBJ whole genome shotgun (WGS) entry which is preliminary data.</text>
</comment>
<sequence length="319" mass="35063">MRYPSLLRCKPPNSPRGPAAASPVLLSPRHSFAVLCVALIFLAMPPSVSSLAAQEPQPTQKAVLRIGYAVLPPHVLPAPADNPQAPPSGAAVDFFLNHIAPRMNVQPEFVGPFPLARLLYDFDRRQLDAVIMLIRSPEREKRFAFPSLPFWKMSGALALRNEHPLLSVHSLTQLEGMRIGYTRDAWLPAFFTNSSVHFDFASGPDASLLSLQKLANGRVDAVFGPDRCWLECALITRGLTDSVRLVDLPDSSGALYTAFRKSIPRSILASYESALQEAQGHVNYADLKDRAMEQFLGTTPKVYPHVHHAETESAPPAQN</sequence>
<dbReference type="Gene3D" id="3.40.190.10">
    <property type="entry name" value="Periplasmic binding protein-like II"/>
    <property type="match status" value="2"/>
</dbReference>
<keyword evidence="3" id="KW-1185">Reference proteome</keyword>
<evidence type="ECO:0008006" key="4">
    <source>
        <dbReference type="Google" id="ProtNLM"/>
    </source>
</evidence>
<accession>A0A7J0BQT1</accession>
<dbReference type="AlphaFoldDB" id="A0A7J0BQT1"/>
<dbReference type="SUPFAM" id="SSF53850">
    <property type="entry name" value="Periplasmic binding protein-like II"/>
    <property type="match status" value="1"/>
</dbReference>
<organism evidence="2 3">
    <name type="scientific">Desulfovibrio psychrotolerans</name>
    <dbReference type="NCBI Taxonomy" id="415242"/>
    <lineage>
        <taxon>Bacteria</taxon>
        <taxon>Pseudomonadati</taxon>
        <taxon>Thermodesulfobacteriota</taxon>
        <taxon>Desulfovibrionia</taxon>
        <taxon>Desulfovibrionales</taxon>
        <taxon>Desulfovibrionaceae</taxon>
        <taxon>Desulfovibrio</taxon>
    </lineage>
</organism>
<dbReference type="EMBL" id="BLVP01000002">
    <property type="protein sequence ID" value="GFM36030.1"/>
    <property type="molecule type" value="Genomic_DNA"/>
</dbReference>
<feature type="region of interest" description="Disordered" evidence="1">
    <location>
        <begin position="1"/>
        <end position="21"/>
    </location>
</feature>
<evidence type="ECO:0000256" key="1">
    <source>
        <dbReference type="SAM" id="MobiDB-lite"/>
    </source>
</evidence>
<dbReference type="RefSeq" id="WP_174408724.1">
    <property type="nucleotide sequence ID" value="NZ_BLVP01000002.1"/>
</dbReference>
<evidence type="ECO:0000313" key="3">
    <source>
        <dbReference type="Proteomes" id="UP000503820"/>
    </source>
</evidence>
<protein>
    <recommendedName>
        <fullName evidence="4">ABC transporter substrate-binding protein</fullName>
    </recommendedName>
</protein>
<name>A0A7J0BQT1_9BACT</name>
<reference evidence="2 3" key="1">
    <citation type="submission" date="2020-05" db="EMBL/GenBank/DDBJ databases">
        <title>Draft genome sequence of Desulfovibrio psychrotolerans JS1T.</title>
        <authorList>
            <person name="Ueno A."/>
            <person name="Tamazawa S."/>
            <person name="Tamamura S."/>
            <person name="Murakami T."/>
            <person name="Kiyama T."/>
            <person name="Inomata H."/>
            <person name="Amano Y."/>
            <person name="Miyakawa K."/>
            <person name="Tamaki H."/>
            <person name="Naganuma T."/>
            <person name="Kaneko K."/>
        </authorList>
    </citation>
    <scope>NUCLEOTIDE SEQUENCE [LARGE SCALE GENOMIC DNA]</scope>
    <source>
        <strain evidence="2 3">JS1</strain>
    </source>
</reference>